<dbReference type="SUPFAM" id="SSF53187">
    <property type="entry name" value="Zn-dependent exopeptidases"/>
    <property type="match status" value="1"/>
</dbReference>
<organism evidence="6 7">
    <name type="scientific">Candidatus Xenohaliotis californiensis</name>
    <dbReference type="NCBI Taxonomy" id="84677"/>
    <lineage>
        <taxon>Bacteria</taxon>
        <taxon>Pseudomonadati</taxon>
        <taxon>Pseudomonadota</taxon>
        <taxon>Alphaproteobacteria</taxon>
        <taxon>Rickettsiales</taxon>
        <taxon>Anaplasmataceae</taxon>
        <taxon>Candidatus Xenohaliotis</taxon>
    </lineage>
</organism>
<comment type="cofactor">
    <cofactor evidence="1">
        <name>Zn(2+)</name>
        <dbReference type="ChEBI" id="CHEBI:29105"/>
    </cofactor>
</comment>
<protein>
    <submittedName>
        <fullName evidence="6">Succinylglutamate desuccinylase</fullName>
    </submittedName>
</protein>
<reference evidence="6 7" key="1">
    <citation type="submission" date="2024-01" db="EMBL/GenBank/DDBJ databases">
        <authorList>
            <person name="Kunselman E."/>
        </authorList>
    </citation>
    <scope>NUCLEOTIDE SEQUENCE [LARGE SCALE GENOMIC DNA]</scope>
    <source>
        <strain evidence="6">2 abalone samples</strain>
    </source>
</reference>
<dbReference type="Pfam" id="PF24827">
    <property type="entry name" value="AstE_AspA_cat"/>
    <property type="match status" value="1"/>
</dbReference>
<accession>A0ABM9N8C0</accession>
<proteinExistence type="predicted"/>
<dbReference type="PANTHER" id="PTHR37326:SF1">
    <property type="entry name" value="BLL3975 PROTEIN"/>
    <property type="match status" value="1"/>
</dbReference>
<gene>
    <name evidence="6" type="ORF">CAXC1_300022</name>
</gene>
<dbReference type="RefSeq" id="WP_338364110.1">
    <property type="nucleotide sequence ID" value="NZ_CAWVOK010000023.1"/>
</dbReference>
<keyword evidence="2" id="KW-0479">Metal-binding</keyword>
<dbReference type="InterPro" id="IPR055438">
    <property type="entry name" value="AstE_AspA_cat"/>
</dbReference>
<evidence type="ECO:0000256" key="4">
    <source>
        <dbReference type="ARBA" id="ARBA00022833"/>
    </source>
</evidence>
<evidence type="ECO:0000256" key="1">
    <source>
        <dbReference type="ARBA" id="ARBA00001947"/>
    </source>
</evidence>
<dbReference type="EMBL" id="CAWVOK010000023">
    <property type="protein sequence ID" value="CAK8163134.1"/>
    <property type="molecule type" value="Genomic_DNA"/>
</dbReference>
<keyword evidence="3" id="KW-0378">Hydrolase</keyword>
<evidence type="ECO:0000259" key="5">
    <source>
        <dbReference type="Pfam" id="PF24827"/>
    </source>
</evidence>
<sequence length="380" mass="42383">MIITHIHTRTLASGEQLNIPTFHFKGTDKNAPSAYIQSSIHASEVQGCLVSLQLIEHFRKNPPLGNITLLPLTNPYAINHKVGDYTLGRFDPSTGENWNRLYEDLTHLVKDFLEKHSWAHFDQLIPLFKQTLKQHLKQQGNGSYAKKLARDLHMIAIMADVVLDLHCDTTSIPHVYSVNYAVKSATHLGIPFIISIPSVFAHALDEAIFCPWIALTKVYNQNHKNGIPKKIPVEVFTVELGSAEIISSQEATQQANNILHYLSTKGICTDVPCNQPNLFYTCILNDFQTLYAPIGGLITNCAPLGQIAPANKCLMHLTQPSLWCKTPKSKDIIAYSSQNISLNCNTIPITHSASAVVHEGMELMKVFTNYKTLHRNLITA</sequence>
<dbReference type="Gene3D" id="3.40.630.10">
    <property type="entry name" value="Zn peptidases"/>
    <property type="match status" value="1"/>
</dbReference>
<evidence type="ECO:0000256" key="3">
    <source>
        <dbReference type="ARBA" id="ARBA00022801"/>
    </source>
</evidence>
<evidence type="ECO:0000313" key="7">
    <source>
        <dbReference type="Proteomes" id="UP001314181"/>
    </source>
</evidence>
<dbReference type="Gene3D" id="2.40.50.100">
    <property type="match status" value="1"/>
</dbReference>
<feature type="domain" description="Succinylglutamate desuccinylase/Aspartoacylase catalytic" evidence="5">
    <location>
        <begin position="31"/>
        <end position="262"/>
    </location>
</feature>
<dbReference type="Proteomes" id="UP001314181">
    <property type="component" value="Unassembled WGS sequence"/>
</dbReference>
<evidence type="ECO:0000313" key="6">
    <source>
        <dbReference type="EMBL" id="CAK8163134.1"/>
    </source>
</evidence>
<dbReference type="PANTHER" id="PTHR37326">
    <property type="entry name" value="BLL3975 PROTEIN"/>
    <property type="match status" value="1"/>
</dbReference>
<name>A0ABM9N8C0_9RICK</name>
<evidence type="ECO:0000256" key="2">
    <source>
        <dbReference type="ARBA" id="ARBA00022723"/>
    </source>
</evidence>
<dbReference type="InterPro" id="IPR053138">
    <property type="entry name" value="N-alpha-Ac-DABA_deacetylase"/>
</dbReference>
<keyword evidence="7" id="KW-1185">Reference proteome</keyword>
<comment type="caution">
    <text evidence="6">The sequence shown here is derived from an EMBL/GenBank/DDBJ whole genome shotgun (WGS) entry which is preliminary data.</text>
</comment>
<keyword evidence="4" id="KW-0862">Zinc</keyword>